<evidence type="ECO:0000259" key="1">
    <source>
        <dbReference type="PROSITE" id="PS51444"/>
    </source>
</evidence>
<dbReference type="Gene3D" id="1.20.58.2220">
    <property type="entry name" value="Formin, FH2 domain"/>
    <property type="match status" value="1"/>
</dbReference>
<dbReference type="PANTHER" id="PTHR45725">
    <property type="entry name" value="FORMIN HOMOLOGY 2 FAMILY MEMBER"/>
    <property type="match status" value="1"/>
</dbReference>
<dbReference type="InterPro" id="IPR051425">
    <property type="entry name" value="Formin_Homology"/>
</dbReference>
<dbReference type="PANTHER" id="PTHR45725:SF1">
    <property type="entry name" value="DISHEVELLED ASSOCIATED ACTIVATOR OF MORPHOGENESIS, ISOFORM D"/>
    <property type="match status" value="1"/>
</dbReference>
<dbReference type="PROSITE" id="PS51444">
    <property type="entry name" value="FH2"/>
    <property type="match status" value="1"/>
</dbReference>
<dbReference type="STRING" id="42157.A0A182EV63"/>
<name>A0A182EV63_ONCOC</name>
<dbReference type="InterPro" id="IPR042201">
    <property type="entry name" value="FH2_Formin_sf"/>
</dbReference>
<dbReference type="Proteomes" id="UP000271087">
    <property type="component" value="Unassembled WGS sequence"/>
</dbReference>
<feature type="domain" description="FH2" evidence="1">
    <location>
        <begin position="69"/>
        <end position="191"/>
    </location>
</feature>
<dbReference type="GO" id="GO:0030838">
    <property type="term" value="P:positive regulation of actin filament polymerization"/>
    <property type="evidence" value="ECO:0007669"/>
    <property type="project" value="TreeGrafter"/>
</dbReference>
<dbReference type="OrthoDB" id="1104827at2759"/>
<protein>
    <submittedName>
        <fullName evidence="4">FH2 domain-containing protein</fullName>
    </submittedName>
</protein>
<proteinExistence type="predicted"/>
<evidence type="ECO:0000313" key="3">
    <source>
        <dbReference type="Proteomes" id="UP000271087"/>
    </source>
</evidence>
<organism evidence="4">
    <name type="scientific">Onchocerca ochengi</name>
    <name type="common">Filarial nematode worm</name>
    <dbReference type="NCBI Taxonomy" id="42157"/>
    <lineage>
        <taxon>Eukaryota</taxon>
        <taxon>Metazoa</taxon>
        <taxon>Ecdysozoa</taxon>
        <taxon>Nematoda</taxon>
        <taxon>Chromadorea</taxon>
        <taxon>Rhabditida</taxon>
        <taxon>Spirurina</taxon>
        <taxon>Spiruromorpha</taxon>
        <taxon>Filarioidea</taxon>
        <taxon>Onchocercidae</taxon>
        <taxon>Onchocerca</taxon>
    </lineage>
</organism>
<reference evidence="4" key="1">
    <citation type="submission" date="2016-06" db="UniProtKB">
        <authorList>
            <consortium name="WormBaseParasite"/>
        </authorList>
    </citation>
    <scope>IDENTIFICATION</scope>
</reference>
<dbReference type="WBParaSite" id="nOo.2.0.1.t12050-RA">
    <property type="protein sequence ID" value="nOo.2.0.1.t12050-RA"/>
    <property type="gene ID" value="nOo.2.0.1.g12050"/>
</dbReference>
<dbReference type="AlphaFoldDB" id="A0A182EV63"/>
<dbReference type="Pfam" id="PF02181">
    <property type="entry name" value="FH2"/>
    <property type="match status" value="1"/>
</dbReference>
<accession>A0A182EV63</accession>
<gene>
    <name evidence="2" type="ORF">NOO_LOCUS12050</name>
</gene>
<sequence>MYYLRQLCLHWSFYSLIIIILADHYDLKYPSALSSLSSSLSSSSSSSVQFGLQTDRLAIEIIGGNENEKKTIPKSIGQLKTLNWIMIPKERIVGTIWENIDEEKLYQQLDLEDITQNFSINKASIDETESISETLRRQYRNETTITIIESRRAQNCTIMLSKLRLSNKQIKRAILSMDQYGELPRDMIEQV</sequence>
<reference evidence="2 3" key="2">
    <citation type="submission" date="2018-08" db="EMBL/GenBank/DDBJ databases">
        <authorList>
            <person name="Laetsch R D."/>
            <person name="Stevens L."/>
            <person name="Kumar S."/>
            <person name="Blaxter L. M."/>
        </authorList>
    </citation>
    <scope>NUCLEOTIDE SEQUENCE [LARGE SCALE GENOMIC DNA]</scope>
</reference>
<evidence type="ECO:0000313" key="4">
    <source>
        <dbReference type="WBParaSite" id="nOo.2.0.1.t12050-RA"/>
    </source>
</evidence>
<dbReference type="InterPro" id="IPR015425">
    <property type="entry name" value="FH2_Formin"/>
</dbReference>
<keyword evidence="3" id="KW-1185">Reference proteome</keyword>
<dbReference type="EMBL" id="UYRW01009520">
    <property type="protein sequence ID" value="VDM97907.1"/>
    <property type="molecule type" value="Genomic_DNA"/>
</dbReference>
<evidence type="ECO:0000313" key="2">
    <source>
        <dbReference type="EMBL" id="VDM97907.1"/>
    </source>
</evidence>
<dbReference type="SUPFAM" id="SSF101447">
    <property type="entry name" value="Formin homology 2 domain (FH2 domain)"/>
    <property type="match status" value="1"/>
</dbReference>